<evidence type="ECO:0000256" key="1">
    <source>
        <dbReference type="SAM" id="MobiDB-lite"/>
    </source>
</evidence>
<protein>
    <recommendedName>
        <fullName evidence="4">PqqD family peptide modification chaperone</fullName>
    </recommendedName>
</protein>
<organism evidence="2 3">
    <name type="scientific">Nostocoides australiense Ben110</name>
    <dbReference type="NCBI Taxonomy" id="1193182"/>
    <lineage>
        <taxon>Bacteria</taxon>
        <taxon>Bacillati</taxon>
        <taxon>Actinomycetota</taxon>
        <taxon>Actinomycetes</taxon>
        <taxon>Micrococcales</taxon>
        <taxon>Intrasporangiaceae</taxon>
        <taxon>Nostocoides</taxon>
    </lineage>
</organism>
<evidence type="ECO:0000313" key="3">
    <source>
        <dbReference type="Proteomes" id="UP000035763"/>
    </source>
</evidence>
<dbReference type="SUPFAM" id="SSF53795">
    <property type="entry name" value="PEP carboxykinase-like"/>
    <property type="match status" value="1"/>
</dbReference>
<dbReference type="STRING" id="1193182.BN11_1970001"/>
<evidence type="ECO:0008006" key="4">
    <source>
        <dbReference type="Google" id="ProtNLM"/>
    </source>
</evidence>
<dbReference type="Proteomes" id="UP000035763">
    <property type="component" value="Unassembled WGS sequence"/>
</dbReference>
<evidence type="ECO:0000313" key="2">
    <source>
        <dbReference type="EMBL" id="CCH72787.1"/>
    </source>
</evidence>
<dbReference type="InterPro" id="IPR041881">
    <property type="entry name" value="PqqD_sf"/>
</dbReference>
<dbReference type="Gene3D" id="1.10.10.1150">
    <property type="entry name" value="Coenzyme PQQ synthesis protein D (PqqD)"/>
    <property type="match status" value="1"/>
</dbReference>
<comment type="caution">
    <text evidence="2">The sequence shown here is derived from an EMBL/GenBank/DDBJ whole genome shotgun (WGS) entry which is preliminary data.</text>
</comment>
<gene>
    <name evidence="2" type="ORF">BN11_1970001</name>
</gene>
<keyword evidence="3" id="KW-1185">Reference proteome</keyword>
<name>W6JUZ3_9MICO</name>
<dbReference type="EMBL" id="CAJA01000109">
    <property type="protein sequence ID" value="CCH72787.1"/>
    <property type="molecule type" value="Genomic_DNA"/>
</dbReference>
<dbReference type="OrthoDB" id="4793383at2"/>
<dbReference type="Pfam" id="PF05402">
    <property type="entry name" value="PqqD"/>
    <property type="match status" value="1"/>
</dbReference>
<feature type="region of interest" description="Disordered" evidence="1">
    <location>
        <begin position="279"/>
        <end position="307"/>
    </location>
</feature>
<sequence>MTERQAAEPLRINTMGCRWEVDISRLEAPLAQRLRELWAACSDWRPDRSEPDGFPEVLTAYHAGTSDRPNGSVIALQPDVESAPYAFSGAITLRCIERQAGRMTLLHSAALALPDSGATVILIAESGTGKTTAARRLGERLGYLSDETAVIRGDLTLIAHPKPLSIIPEPGRPKIEVAPEEIGLLPAPDQPWLAAAVLLSRSPDVAAPVLEPVDVFEALAEVIPQSSSLPLQEQPLDTLAGVLTAGAGCFRLRYSEIDAAADLVVDVLRSVSRGEQRSRTWQVVTPPQDQRTGPWVASPAEEGELPPGGRVVRAPWRDALADEDGDVFALNGPRPVRLMALGASIWRGCAEPRTVEEIRDQIVAEHGPHPDADSLVRQAIATLADEGLVRFVPA</sequence>
<dbReference type="RefSeq" id="WP_048698290.1">
    <property type="nucleotide sequence ID" value="NZ_HG764815.1"/>
</dbReference>
<feature type="compositionally biased region" description="Polar residues" evidence="1">
    <location>
        <begin position="279"/>
        <end position="291"/>
    </location>
</feature>
<proteinExistence type="predicted"/>
<dbReference type="AlphaFoldDB" id="W6JUZ3"/>
<dbReference type="InterPro" id="IPR008792">
    <property type="entry name" value="PQQD"/>
</dbReference>
<accession>W6JUZ3</accession>
<reference evidence="2 3" key="1">
    <citation type="journal article" date="2013" name="ISME J.">
        <title>A metabolic model for members of the genus Tetrasphaera involved in enhanced biological phosphorus removal.</title>
        <authorList>
            <person name="Kristiansen R."/>
            <person name="Nguyen H.T.T."/>
            <person name="Saunders A.M."/>
            <person name="Nielsen J.L."/>
            <person name="Wimmer R."/>
            <person name="Le V.Q."/>
            <person name="McIlroy S.J."/>
            <person name="Petrovski S."/>
            <person name="Seviour R.J."/>
            <person name="Calteau A."/>
            <person name="Nielsen K.L."/>
            <person name="Nielsen P.H."/>
        </authorList>
    </citation>
    <scope>NUCLEOTIDE SEQUENCE [LARGE SCALE GENOMIC DNA]</scope>
    <source>
        <strain evidence="2 3">Ben110</strain>
    </source>
</reference>